<name>A0A162IVL0_9HYPO</name>
<dbReference type="GO" id="GO:0019346">
    <property type="term" value="P:transsulfuration"/>
    <property type="evidence" value="ECO:0007669"/>
    <property type="project" value="InterPro"/>
</dbReference>
<dbReference type="InterPro" id="IPR051750">
    <property type="entry name" value="Trans-sulfuration_enzymes"/>
</dbReference>
<dbReference type="Gene3D" id="3.90.1150.10">
    <property type="entry name" value="Aspartate Aminotransferase, domain 1"/>
    <property type="match status" value="1"/>
</dbReference>
<comment type="cofactor">
    <cofactor evidence="1 3">
        <name>pyridoxal 5'-phosphate</name>
        <dbReference type="ChEBI" id="CHEBI:597326"/>
    </cofactor>
</comment>
<dbReference type="GO" id="GO:0030170">
    <property type="term" value="F:pyridoxal phosphate binding"/>
    <property type="evidence" value="ECO:0007669"/>
    <property type="project" value="InterPro"/>
</dbReference>
<evidence type="ECO:0000256" key="2">
    <source>
        <dbReference type="ARBA" id="ARBA00022898"/>
    </source>
</evidence>
<keyword evidence="5" id="KW-1185">Reference proteome</keyword>
<evidence type="ECO:0000313" key="5">
    <source>
        <dbReference type="Proteomes" id="UP000078544"/>
    </source>
</evidence>
<gene>
    <name evidence="4" type="ORF">AAL_02583</name>
</gene>
<dbReference type="InterPro" id="IPR015421">
    <property type="entry name" value="PyrdxlP-dep_Trfase_major"/>
</dbReference>
<dbReference type="PANTHER" id="PTHR42699">
    <property type="match status" value="1"/>
</dbReference>
<sequence length="561" mass="62419">MVVLEPTVAFGHGPPPASPYQIISNIRGWDLLKQVRDGDHTPLNGLVNFYPRFRPLQYALTLTQALAAKLGLGHMACLVFMDPYMCKYTSGHVCHEKRKQFAISPDQVTYKVVDVAGHRLYCVLCDVQHKKAIAQTWNGPGVGISIRQAEYLLQNIDSLQEVPFPPGGSPPAPTWTPETSAHDKLRERLVELLRHGAIDASQIRCQPRDVFLYPTGMAAVFGAKNILEAYRPGMTNVQLGFVFHTVQELLEEDSRGGWKFLGKVDAQGLDAMEAWLEDEAAHGRGVAFTLVEFPGNPLVESTDLARLKKMSEKYGFVLIVDDTVGSFSNVDVLAQSDMVLTSLTKSFSGRADVLGGSVVLNPLSAHYAELSRRFAAQHHNQLFALDAETLLANSRDYFERTRRLNDNARAMADFLHRSMTDLPDSPVTKVWYPPLLASKTHYDAYLRRSTPELPQPGYGCLLTVQFEDAALAKTFYDRCGFYPSPHLGGHVTIMIAYNMFMFGRDKAEEQRARQLDATEESVRISAGLEDTQDLLDTLQDALDETIRVKKATTKALLGQDA</sequence>
<dbReference type="SUPFAM" id="SSF53383">
    <property type="entry name" value="PLP-dependent transferases"/>
    <property type="match status" value="1"/>
</dbReference>
<evidence type="ECO:0000256" key="3">
    <source>
        <dbReference type="RuleBase" id="RU362118"/>
    </source>
</evidence>
<keyword evidence="2 3" id="KW-0663">Pyridoxal phosphate</keyword>
<dbReference type="InterPro" id="IPR015422">
    <property type="entry name" value="PyrdxlP-dep_Trfase_small"/>
</dbReference>
<dbReference type="PANTHER" id="PTHR42699:SF1">
    <property type="entry name" value="CYSTATHIONINE GAMMA-SYNTHASE-RELATED"/>
    <property type="match status" value="1"/>
</dbReference>
<dbReference type="InterPro" id="IPR015424">
    <property type="entry name" value="PyrdxlP-dep_Trfase"/>
</dbReference>
<dbReference type="InterPro" id="IPR000277">
    <property type="entry name" value="Cys/Met-Metab_PyrdxlP-dep_enz"/>
</dbReference>
<dbReference type="AlphaFoldDB" id="A0A162IVL0"/>
<evidence type="ECO:0000256" key="1">
    <source>
        <dbReference type="ARBA" id="ARBA00001933"/>
    </source>
</evidence>
<comment type="similarity">
    <text evidence="3">Belongs to the trans-sulfuration enzymes family.</text>
</comment>
<accession>A0A162IVL0</accession>
<dbReference type="Proteomes" id="UP000078544">
    <property type="component" value="Unassembled WGS sequence"/>
</dbReference>
<dbReference type="Gene3D" id="3.40.640.10">
    <property type="entry name" value="Type I PLP-dependent aspartate aminotransferase-like (Major domain)"/>
    <property type="match status" value="1"/>
</dbReference>
<organism evidence="4 5">
    <name type="scientific">Moelleriella libera RCEF 2490</name>
    <dbReference type="NCBI Taxonomy" id="1081109"/>
    <lineage>
        <taxon>Eukaryota</taxon>
        <taxon>Fungi</taxon>
        <taxon>Dikarya</taxon>
        <taxon>Ascomycota</taxon>
        <taxon>Pezizomycotina</taxon>
        <taxon>Sordariomycetes</taxon>
        <taxon>Hypocreomycetidae</taxon>
        <taxon>Hypocreales</taxon>
        <taxon>Clavicipitaceae</taxon>
        <taxon>Moelleriella</taxon>
    </lineage>
</organism>
<dbReference type="GO" id="GO:0003962">
    <property type="term" value="F:cystathionine gamma-synthase activity"/>
    <property type="evidence" value="ECO:0007669"/>
    <property type="project" value="TreeGrafter"/>
</dbReference>
<dbReference type="STRING" id="1081109.A0A162IVL0"/>
<reference evidence="4 5" key="1">
    <citation type="journal article" date="2016" name="Genome Biol. Evol.">
        <title>Divergent and convergent evolution of fungal pathogenicity.</title>
        <authorList>
            <person name="Shang Y."/>
            <person name="Xiao G."/>
            <person name="Zheng P."/>
            <person name="Cen K."/>
            <person name="Zhan S."/>
            <person name="Wang C."/>
        </authorList>
    </citation>
    <scope>NUCLEOTIDE SEQUENCE [LARGE SCALE GENOMIC DNA]</scope>
    <source>
        <strain evidence="4 5">RCEF 2490</strain>
    </source>
</reference>
<protein>
    <submittedName>
        <fullName evidence="4">Cystathionine gamma-synthase</fullName>
    </submittedName>
</protein>
<dbReference type="Pfam" id="PF01053">
    <property type="entry name" value="Cys_Met_Meta_PP"/>
    <property type="match status" value="1"/>
</dbReference>
<dbReference type="OrthoDB" id="10047078at2759"/>
<comment type="caution">
    <text evidence="4">The sequence shown here is derived from an EMBL/GenBank/DDBJ whole genome shotgun (WGS) entry which is preliminary data.</text>
</comment>
<proteinExistence type="inferred from homology"/>
<evidence type="ECO:0000313" key="4">
    <source>
        <dbReference type="EMBL" id="KZZ99032.1"/>
    </source>
</evidence>
<dbReference type="EMBL" id="AZGY01000004">
    <property type="protein sequence ID" value="KZZ99032.1"/>
    <property type="molecule type" value="Genomic_DNA"/>
</dbReference>